<dbReference type="PANTHER" id="PTHR11102:SF147">
    <property type="entry name" value="SEL1L ADAPTOR SUBUNIT OF ERAD E3 UBIQUITIN LIGASE"/>
    <property type="match status" value="1"/>
</dbReference>
<dbReference type="GO" id="GO:0036503">
    <property type="term" value="P:ERAD pathway"/>
    <property type="evidence" value="ECO:0007669"/>
    <property type="project" value="TreeGrafter"/>
</dbReference>
<comment type="similarity">
    <text evidence="1">Belongs to the sel-1 family.</text>
</comment>
<dbReference type="SMART" id="SM00671">
    <property type="entry name" value="SEL1"/>
    <property type="match status" value="6"/>
</dbReference>
<sequence>MMRLITVVKATLRRPVAFQRVVSSRNRCQAMTLHVPRALQVRFSHQSTSSEDNKFWQEIKDLHVRAHAHDAAAQYQLGLMYLEDENEQSDDDDWTLDAEAQRQRANATSSGPTDIKSIRKQARKMYKEYVLSRLQTPGPERNLITRTTKATLDAVYCSVVQPLLDGSRKLAPFNEQFVEPENNMELMEEGNAKAVEWLRHAADNGYRDAYVRLGNLCMAHDPPLVYAAIAWYSAIAVKCDAPHPDALYNLGMIYYEDHPNLEPPLKQDMPLAMSYFMKAAEIGDPSAQYFVGHILHVGNDVVPANPLSGRILLEQAASQGHGGALYYLALLYRTGDEDMGISPDAAKCIKLLEQAIAADDDEALVCLGDMYREGWPPHVNVDVSRAHELYERAAKLGNAEALCTLGALAYANELYEVAFQYYQAAADRHSMAAWKNLADMYYAGVGVPQNKKTAESILAMLKREMTEE</sequence>
<dbReference type="SUPFAM" id="SSF81901">
    <property type="entry name" value="HCP-like"/>
    <property type="match status" value="2"/>
</dbReference>
<dbReference type="InterPro" id="IPR006597">
    <property type="entry name" value="Sel1-like"/>
</dbReference>
<name>A0A6G0WWW3_9STRA</name>
<organism evidence="2 3">
    <name type="scientific">Aphanomyces euteiches</name>
    <dbReference type="NCBI Taxonomy" id="100861"/>
    <lineage>
        <taxon>Eukaryota</taxon>
        <taxon>Sar</taxon>
        <taxon>Stramenopiles</taxon>
        <taxon>Oomycota</taxon>
        <taxon>Saprolegniomycetes</taxon>
        <taxon>Saprolegniales</taxon>
        <taxon>Verrucalvaceae</taxon>
        <taxon>Aphanomyces</taxon>
    </lineage>
</organism>
<evidence type="ECO:0000313" key="2">
    <source>
        <dbReference type="EMBL" id="KAF0732047.1"/>
    </source>
</evidence>
<dbReference type="AlphaFoldDB" id="A0A6G0WWW3"/>
<protein>
    <submittedName>
        <fullName evidence="2">Uncharacterized protein</fullName>
    </submittedName>
</protein>
<dbReference type="Gene3D" id="1.25.40.10">
    <property type="entry name" value="Tetratricopeptide repeat domain"/>
    <property type="match status" value="2"/>
</dbReference>
<evidence type="ECO:0000313" key="3">
    <source>
        <dbReference type="Proteomes" id="UP000481153"/>
    </source>
</evidence>
<dbReference type="InterPro" id="IPR050767">
    <property type="entry name" value="Sel1_AlgK"/>
</dbReference>
<evidence type="ECO:0000256" key="1">
    <source>
        <dbReference type="ARBA" id="ARBA00038101"/>
    </source>
</evidence>
<dbReference type="Proteomes" id="UP000481153">
    <property type="component" value="Unassembled WGS sequence"/>
</dbReference>
<keyword evidence="3" id="KW-1185">Reference proteome</keyword>
<dbReference type="EMBL" id="VJMJ01000137">
    <property type="protein sequence ID" value="KAF0732047.1"/>
    <property type="molecule type" value="Genomic_DNA"/>
</dbReference>
<dbReference type="PANTHER" id="PTHR11102">
    <property type="entry name" value="SEL-1-LIKE PROTEIN"/>
    <property type="match status" value="1"/>
</dbReference>
<comment type="caution">
    <text evidence="2">The sequence shown here is derived from an EMBL/GenBank/DDBJ whole genome shotgun (WGS) entry which is preliminary data.</text>
</comment>
<dbReference type="VEuPathDB" id="FungiDB:AeMF1_015192"/>
<accession>A0A6G0WWW3</accession>
<dbReference type="Pfam" id="PF08238">
    <property type="entry name" value="Sel1"/>
    <property type="match status" value="8"/>
</dbReference>
<proteinExistence type="inferred from homology"/>
<dbReference type="InterPro" id="IPR011990">
    <property type="entry name" value="TPR-like_helical_dom_sf"/>
</dbReference>
<reference evidence="2 3" key="1">
    <citation type="submission" date="2019-07" db="EMBL/GenBank/DDBJ databases">
        <title>Genomics analysis of Aphanomyces spp. identifies a new class of oomycete effector associated with host adaptation.</title>
        <authorList>
            <person name="Gaulin E."/>
        </authorList>
    </citation>
    <scope>NUCLEOTIDE SEQUENCE [LARGE SCALE GENOMIC DNA]</scope>
    <source>
        <strain evidence="2 3">ATCC 201684</strain>
    </source>
</reference>
<dbReference type="GO" id="GO:0005789">
    <property type="term" value="C:endoplasmic reticulum membrane"/>
    <property type="evidence" value="ECO:0007669"/>
    <property type="project" value="TreeGrafter"/>
</dbReference>
<gene>
    <name evidence="2" type="ORF">Ae201684_010700</name>
</gene>